<dbReference type="GO" id="GO:0000428">
    <property type="term" value="C:DNA-directed RNA polymerase complex"/>
    <property type="evidence" value="ECO:0007669"/>
    <property type="project" value="UniProtKB-KW"/>
</dbReference>
<comment type="function">
    <text evidence="4">DNA-dependent RNA polymerase which catalyzes the transcription of DNA into RNA using the four ribonucleoside triphosphates as substrates.</text>
</comment>
<keyword evidence="4" id="KW-0539">Nucleus</keyword>
<accession>A0A2N9EIS4</accession>
<protein>
    <recommendedName>
        <fullName evidence="4">DNA-directed RNA polymerase subunit</fullName>
    </recommendedName>
</protein>
<comment type="subcellular location">
    <subcellularLocation>
        <location evidence="1 4">Nucleus</location>
    </subcellularLocation>
</comment>
<organism evidence="5">
    <name type="scientific">Fagus sylvatica</name>
    <name type="common">Beechnut</name>
    <dbReference type="NCBI Taxonomy" id="28930"/>
    <lineage>
        <taxon>Eukaryota</taxon>
        <taxon>Viridiplantae</taxon>
        <taxon>Streptophyta</taxon>
        <taxon>Embryophyta</taxon>
        <taxon>Tracheophyta</taxon>
        <taxon>Spermatophyta</taxon>
        <taxon>Magnoliopsida</taxon>
        <taxon>eudicotyledons</taxon>
        <taxon>Gunneridae</taxon>
        <taxon>Pentapetalae</taxon>
        <taxon>rosids</taxon>
        <taxon>fabids</taxon>
        <taxon>Fagales</taxon>
        <taxon>Fagaceae</taxon>
        <taxon>Fagus</taxon>
    </lineage>
</organism>
<dbReference type="EMBL" id="OIVN01000118">
    <property type="protein sequence ID" value="SPC74655.1"/>
    <property type="molecule type" value="Genomic_DNA"/>
</dbReference>
<name>A0A2N9EIS4_FAGSY</name>
<dbReference type="GO" id="GO:0005634">
    <property type="term" value="C:nucleus"/>
    <property type="evidence" value="ECO:0007669"/>
    <property type="project" value="UniProtKB-SubCell"/>
</dbReference>
<evidence type="ECO:0000256" key="3">
    <source>
        <dbReference type="ARBA" id="ARBA00023163"/>
    </source>
</evidence>
<dbReference type="GO" id="GO:0003697">
    <property type="term" value="F:single-stranded DNA binding"/>
    <property type="evidence" value="ECO:0007669"/>
    <property type="project" value="TreeGrafter"/>
</dbReference>
<proteinExistence type="predicted"/>
<gene>
    <name evidence="5" type="ORF">FSB_LOCUS2537</name>
</gene>
<dbReference type="AlphaFoldDB" id="A0A2N9EIS4"/>
<dbReference type="InterPro" id="IPR045113">
    <property type="entry name" value="Rpb7-like"/>
</dbReference>
<keyword evidence="2 4" id="KW-0240">DNA-directed RNA polymerase</keyword>
<dbReference type="GO" id="GO:0003727">
    <property type="term" value="F:single-stranded RNA binding"/>
    <property type="evidence" value="ECO:0007669"/>
    <property type="project" value="TreeGrafter"/>
</dbReference>
<dbReference type="Gene3D" id="3.30.1490.120">
    <property type="entry name" value="RNA polymerase Rpb7-like, N-terminal domain"/>
    <property type="match status" value="1"/>
</dbReference>
<dbReference type="SUPFAM" id="SSF88798">
    <property type="entry name" value="N-terminal, heterodimerisation domain of RBP7 (RpoE)"/>
    <property type="match status" value="1"/>
</dbReference>
<dbReference type="GO" id="GO:0006352">
    <property type="term" value="P:DNA-templated transcription initiation"/>
    <property type="evidence" value="ECO:0007669"/>
    <property type="project" value="UniProtKB-UniRule"/>
</dbReference>
<dbReference type="InterPro" id="IPR036898">
    <property type="entry name" value="RNA_pol_Rpb7-like_N_sf"/>
</dbReference>
<sequence length="189" mass="21197">MFCEVELLRDVAVLAENLDRNGVISQRSIITRLLEDLVKEKSSKDHGYFLAVTSLKNIGKGEVVDESGDIFFPVVFNCRTFLPSKGEILQGVVHHIFSHGVFLRCGPIKYAFLSARKMPNYHYVAGENPVFLSDELAKIENDIVVRFVVLGVRWIEKRRLVKKEFVMLASLVGDSLGPISLSGSDELDL</sequence>
<evidence type="ECO:0000313" key="5">
    <source>
        <dbReference type="EMBL" id="SPC74655.1"/>
    </source>
</evidence>
<dbReference type="PANTHER" id="PTHR12709">
    <property type="entry name" value="DNA-DIRECTED RNA POLYMERASE II, III"/>
    <property type="match status" value="1"/>
</dbReference>
<reference evidence="5" key="1">
    <citation type="submission" date="2018-02" db="EMBL/GenBank/DDBJ databases">
        <authorList>
            <person name="Cohen D.B."/>
            <person name="Kent A.D."/>
        </authorList>
    </citation>
    <scope>NUCLEOTIDE SEQUENCE</scope>
</reference>
<dbReference type="PANTHER" id="PTHR12709:SF6">
    <property type="entry name" value="DNA-DIRECTED RNA POLYMERASE SUBUNIT 7-LIKE PROTEIN"/>
    <property type="match status" value="1"/>
</dbReference>
<dbReference type="SUPFAM" id="SSF50249">
    <property type="entry name" value="Nucleic acid-binding proteins"/>
    <property type="match status" value="1"/>
</dbReference>
<dbReference type="InterPro" id="IPR012340">
    <property type="entry name" value="NA-bd_OB-fold"/>
</dbReference>
<evidence type="ECO:0000256" key="2">
    <source>
        <dbReference type="ARBA" id="ARBA00022478"/>
    </source>
</evidence>
<keyword evidence="3 4" id="KW-0804">Transcription</keyword>
<evidence type="ECO:0000256" key="4">
    <source>
        <dbReference type="RuleBase" id="RU369086"/>
    </source>
</evidence>
<dbReference type="Gene3D" id="2.40.50.140">
    <property type="entry name" value="Nucleic acid-binding proteins"/>
    <property type="match status" value="1"/>
</dbReference>
<evidence type="ECO:0000256" key="1">
    <source>
        <dbReference type="ARBA" id="ARBA00004123"/>
    </source>
</evidence>